<evidence type="ECO:0000313" key="2">
    <source>
        <dbReference type="EMBL" id="MFD2699383.1"/>
    </source>
</evidence>
<dbReference type="Gene3D" id="3.40.50.2000">
    <property type="entry name" value="Glycogen Phosphorylase B"/>
    <property type="match status" value="1"/>
</dbReference>
<comment type="caution">
    <text evidence="2">The sequence shown here is derived from an EMBL/GenBank/DDBJ whole genome shotgun (WGS) entry which is preliminary data.</text>
</comment>
<gene>
    <name evidence="2" type="ORF">ACFSVM_02765</name>
</gene>
<accession>A0ABW5SJF5</accession>
<dbReference type="EMBL" id="JBHUMJ010000002">
    <property type="protein sequence ID" value="MFD2699383.1"/>
    <property type="molecule type" value="Genomic_DNA"/>
</dbReference>
<dbReference type="PANTHER" id="PTHR45947">
    <property type="entry name" value="SULFOQUINOVOSYL TRANSFERASE SQD2"/>
    <property type="match status" value="1"/>
</dbReference>
<dbReference type="Pfam" id="PF00534">
    <property type="entry name" value="Glycos_transf_1"/>
    <property type="match status" value="1"/>
</dbReference>
<dbReference type="PANTHER" id="PTHR45947:SF3">
    <property type="entry name" value="SULFOQUINOVOSYL TRANSFERASE SQD2"/>
    <property type="match status" value="1"/>
</dbReference>
<dbReference type="CDD" id="cd03804">
    <property type="entry name" value="GT4_WbaZ-like"/>
    <property type="match status" value="1"/>
</dbReference>
<dbReference type="Proteomes" id="UP001597540">
    <property type="component" value="Unassembled WGS sequence"/>
</dbReference>
<proteinExistence type="predicted"/>
<reference evidence="3" key="1">
    <citation type="journal article" date="2019" name="Int. J. Syst. Evol. Microbiol.">
        <title>The Global Catalogue of Microorganisms (GCM) 10K type strain sequencing project: providing services to taxonomists for standard genome sequencing and annotation.</title>
        <authorList>
            <consortium name="The Broad Institute Genomics Platform"/>
            <consortium name="The Broad Institute Genome Sequencing Center for Infectious Disease"/>
            <person name="Wu L."/>
            <person name="Ma J."/>
        </authorList>
    </citation>
    <scope>NUCLEOTIDE SEQUENCE [LARGE SCALE GENOMIC DNA]</scope>
    <source>
        <strain evidence="3">KCTC 33849</strain>
    </source>
</reference>
<name>A0ABW5SJF5_9BACL</name>
<organism evidence="2 3">
    <name type="scientific">Paenibacillus shunpengii</name>
    <dbReference type="NCBI Taxonomy" id="2054424"/>
    <lineage>
        <taxon>Bacteria</taxon>
        <taxon>Bacillati</taxon>
        <taxon>Bacillota</taxon>
        <taxon>Bacilli</taxon>
        <taxon>Bacillales</taxon>
        <taxon>Paenibacillaceae</taxon>
        <taxon>Paenibacillus</taxon>
    </lineage>
</organism>
<dbReference type="InterPro" id="IPR001296">
    <property type="entry name" value="Glyco_trans_1"/>
</dbReference>
<sequence length="393" mass="45229">MKVAIVHDWLTTYTGAEKVVEQILKIYPQADLFTLVDFLKGDDRTFLKGIKITTSFIQKMPFSKKKYRNYLPLMPLAIEQFDLSEYDLVISSSHAVAKGVITGPDQIHISYIHTPIRYAWDLQHQYLKESRLNKGIKSYITRTILHYIRLWDFRTSAGVDIMLSNSNFIKKRIKKIYNREAITVYPPVDVSLFEYQDDKQDYYLTASRLVPYKKVDLIVEAFSKFPNKTLYVIGDGPDMEKIKAIQSTNVRLLGYQSSENLKKFMQNAKAFIFAAEEDFGITPLEAQACGTPVIAYGKGGALETVKGDIHTEDELTGLFFYEQTVDSLIAAVEKFELIQNKILAINCRNHALKFSNERFCEEFSQLIEQSILDKSIKTDKKEKPTENKLELFI</sequence>
<dbReference type="InterPro" id="IPR050194">
    <property type="entry name" value="Glycosyltransferase_grp1"/>
</dbReference>
<dbReference type="RefSeq" id="WP_379260286.1">
    <property type="nucleotide sequence ID" value="NZ_JBHUMJ010000002.1"/>
</dbReference>
<feature type="domain" description="Glycosyl transferase family 1" evidence="1">
    <location>
        <begin position="197"/>
        <end position="339"/>
    </location>
</feature>
<evidence type="ECO:0000259" key="1">
    <source>
        <dbReference type="Pfam" id="PF00534"/>
    </source>
</evidence>
<dbReference type="SUPFAM" id="SSF53756">
    <property type="entry name" value="UDP-Glycosyltransferase/glycogen phosphorylase"/>
    <property type="match status" value="1"/>
</dbReference>
<evidence type="ECO:0000313" key="3">
    <source>
        <dbReference type="Proteomes" id="UP001597540"/>
    </source>
</evidence>
<protein>
    <submittedName>
        <fullName evidence="2">Glycosyltransferase family 4 protein</fullName>
    </submittedName>
</protein>
<keyword evidence="3" id="KW-1185">Reference proteome</keyword>